<evidence type="ECO:0000259" key="5">
    <source>
        <dbReference type="SMART" id="SM00895"/>
    </source>
</evidence>
<comment type="caution">
    <text evidence="6">The sequence shown here is derived from an EMBL/GenBank/DDBJ whole genome shotgun (WGS) entry which is preliminary data.</text>
</comment>
<organism evidence="6 7">
    <name type="scientific">Bradyrhizobium aeschynomenes</name>
    <dbReference type="NCBI Taxonomy" id="2734909"/>
    <lineage>
        <taxon>Bacteria</taxon>
        <taxon>Pseudomonadati</taxon>
        <taxon>Pseudomonadota</taxon>
        <taxon>Alphaproteobacteria</taxon>
        <taxon>Hyphomicrobiales</taxon>
        <taxon>Nitrobacteraceae</taxon>
        <taxon>Bradyrhizobium</taxon>
    </lineage>
</organism>
<evidence type="ECO:0000259" key="4">
    <source>
        <dbReference type="SMART" id="SM00345"/>
    </source>
</evidence>
<dbReference type="InterPro" id="IPR036388">
    <property type="entry name" value="WH-like_DNA-bd_sf"/>
</dbReference>
<dbReference type="PANTHER" id="PTHR43537">
    <property type="entry name" value="TRANSCRIPTIONAL REGULATOR, GNTR FAMILY"/>
    <property type="match status" value="1"/>
</dbReference>
<dbReference type="Pfam" id="PF00392">
    <property type="entry name" value="GntR"/>
    <property type="match status" value="1"/>
</dbReference>
<dbReference type="Gene3D" id="1.10.10.10">
    <property type="entry name" value="Winged helix-like DNA-binding domain superfamily/Winged helix DNA-binding domain"/>
    <property type="match status" value="1"/>
</dbReference>
<feature type="domain" description="GntR C-terminal" evidence="5">
    <location>
        <begin position="84"/>
        <end position="208"/>
    </location>
</feature>
<keyword evidence="2" id="KW-0238">DNA-binding</keyword>
<name>A0ABX2CEP9_9BRAD</name>
<sequence>MPLVPIDRQTSLGELAYASLKEAIVRGEFSAGQKLTVRAVAQALEVSTTPARDAIMRLIGEGALVNAGPKTVIVPPLTKAALDEVTAIRLVLEALAAKIAAANISPETIDKLKTLQSQINSALDAGNYSAALKANKAFHFLIYQTANMPRLTAMIESLWVRIGPSLNDLYPEFATSRVGVSNHMEAIAGLESRDAARVQAAIEKDIRDGYRRLATRVE</sequence>
<reference evidence="6" key="1">
    <citation type="submission" date="2020-05" db="EMBL/GenBank/DDBJ databases">
        <title>Nod-independent and nitrogen-fixing Bradyrhizobium aeschynomene sp. nov. isolated from nodules of Aeschynomene indica.</title>
        <authorList>
            <person name="Zhang Z."/>
        </authorList>
    </citation>
    <scope>NUCLEOTIDE SEQUENCE</scope>
    <source>
        <strain evidence="6">83012</strain>
    </source>
</reference>
<dbReference type="InterPro" id="IPR036390">
    <property type="entry name" value="WH_DNA-bd_sf"/>
</dbReference>
<dbReference type="EMBL" id="JABFDN010000004">
    <property type="protein sequence ID" value="NPU66343.1"/>
    <property type="molecule type" value="Genomic_DNA"/>
</dbReference>
<evidence type="ECO:0000313" key="6">
    <source>
        <dbReference type="EMBL" id="NPU66343.1"/>
    </source>
</evidence>
<evidence type="ECO:0000256" key="1">
    <source>
        <dbReference type="ARBA" id="ARBA00023015"/>
    </source>
</evidence>
<dbReference type="InterPro" id="IPR011711">
    <property type="entry name" value="GntR_C"/>
</dbReference>
<protein>
    <submittedName>
        <fullName evidence="6">GntR family transcriptional regulator</fullName>
    </submittedName>
</protein>
<dbReference type="SUPFAM" id="SSF46785">
    <property type="entry name" value="Winged helix' DNA-binding domain"/>
    <property type="match status" value="1"/>
</dbReference>
<dbReference type="SMART" id="SM00345">
    <property type="entry name" value="HTH_GNTR"/>
    <property type="match status" value="1"/>
</dbReference>
<dbReference type="Gene3D" id="1.20.120.530">
    <property type="entry name" value="GntR ligand-binding domain-like"/>
    <property type="match status" value="1"/>
</dbReference>
<gene>
    <name evidence="6" type="ORF">HL667_15165</name>
</gene>
<dbReference type="SUPFAM" id="SSF48008">
    <property type="entry name" value="GntR ligand-binding domain-like"/>
    <property type="match status" value="1"/>
</dbReference>
<dbReference type="InterPro" id="IPR000524">
    <property type="entry name" value="Tscrpt_reg_HTH_GntR"/>
</dbReference>
<keyword evidence="1" id="KW-0805">Transcription regulation</keyword>
<feature type="domain" description="HTH gntR-type" evidence="4">
    <location>
        <begin position="16"/>
        <end position="74"/>
    </location>
</feature>
<evidence type="ECO:0000256" key="3">
    <source>
        <dbReference type="ARBA" id="ARBA00023163"/>
    </source>
</evidence>
<accession>A0ABX2CEP9</accession>
<keyword evidence="7" id="KW-1185">Reference proteome</keyword>
<evidence type="ECO:0000256" key="2">
    <source>
        <dbReference type="ARBA" id="ARBA00023125"/>
    </source>
</evidence>
<keyword evidence="3" id="KW-0804">Transcription</keyword>
<evidence type="ECO:0000313" key="7">
    <source>
        <dbReference type="Proteomes" id="UP000886476"/>
    </source>
</evidence>
<dbReference type="Pfam" id="PF07729">
    <property type="entry name" value="FCD"/>
    <property type="match status" value="1"/>
</dbReference>
<dbReference type="PANTHER" id="PTHR43537:SF39">
    <property type="entry name" value="HTH-TYPE TRANSCRIPTIONAL REGULATOR MCBR"/>
    <property type="match status" value="1"/>
</dbReference>
<dbReference type="SMART" id="SM00895">
    <property type="entry name" value="FCD"/>
    <property type="match status" value="1"/>
</dbReference>
<proteinExistence type="predicted"/>
<dbReference type="Proteomes" id="UP000886476">
    <property type="component" value="Unassembled WGS sequence"/>
</dbReference>
<dbReference type="InterPro" id="IPR008920">
    <property type="entry name" value="TF_FadR/GntR_C"/>
</dbReference>